<dbReference type="EMBL" id="AZMM01005385">
    <property type="protein sequence ID" value="ETJ40700.1"/>
    <property type="molecule type" value="Genomic_DNA"/>
</dbReference>
<sequence length="75" mass="8576">TYSVTTNPVKQSILFHQKQQNLNKSIKRDLNVDFSNIDVMKKSGVIDDCITVPTEPVKVSFRESFVNILTHLLEI</sequence>
<feature type="non-terminal residue" evidence="1">
    <location>
        <position position="1"/>
    </location>
</feature>
<comment type="caution">
    <text evidence="1">The sequence shown here is derived from an EMBL/GenBank/DDBJ whole genome shotgun (WGS) entry which is preliminary data.</text>
</comment>
<name>W1YG57_9ZZZZ</name>
<dbReference type="AlphaFoldDB" id="W1YG57"/>
<reference evidence="1" key="1">
    <citation type="submission" date="2013-12" db="EMBL/GenBank/DDBJ databases">
        <title>A Varibaculum cambriense genome reconstructed from a premature infant gut community with otherwise low bacterial novelty that shifts toward anaerobic metabolism during the third week of life.</title>
        <authorList>
            <person name="Brown C.T."/>
            <person name="Sharon I."/>
            <person name="Thomas B.C."/>
            <person name="Castelle C.J."/>
            <person name="Morowitz M.J."/>
            <person name="Banfield J.F."/>
        </authorList>
    </citation>
    <scope>NUCLEOTIDE SEQUENCE</scope>
</reference>
<protein>
    <submittedName>
        <fullName evidence="1">Uncharacterized protein</fullName>
    </submittedName>
</protein>
<evidence type="ECO:0000313" key="1">
    <source>
        <dbReference type="EMBL" id="ETJ40700.1"/>
    </source>
</evidence>
<organism evidence="1">
    <name type="scientific">human gut metagenome</name>
    <dbReference type="NCBI Taxonomy" id="408170"/>
    <lineage>
        <taxon>unclassified sequences</taxon>
        <taxon>metagenomes</taxon>
        <taxon>organismal metagenomes</taxon>
    </lineage>
</organism>
<gene>
    <name evidence="1" type="ORF">Q604_UNBC05385G0001</name>
</gene>
<proteinExistence type="predicted"/>
<accession>W1YG57</accession>
<feature type="non-terminal residue" evidence="1">
    <location>
        <position position="75"/>
    </location>
</feature>